<keyword evidence="7" id="KW-1185">Reference proteome</keyword>
<sequence length="482" mass="55875">MEYKRIKRYFDIIFSLLGLVILLPLFVVISIAVRLESKGPIIYKQPRLGLNGRVFTMYKFRSMIIGAEKEGVYEKKGDNRVTNVGKFIRLTSIDELPQLINIFKGDMSFIGPRPPLTYHPWKFNEYTIMQRKRFSVLPGITGWAQVNGRKDLDWNIRIELDNEYVNKISFLFDIKILLLTLIKGLTMSNNLNIEETVKSKAEKMSLKLMYITNDEAIAKIAENSGVDWIFIDLEIIGKEKRQGHLDTVISHHEREDVKKIKNILSQAKIIVRVNPIHPDSENEINQIIEYGADIIMLPYFKTQKEVEYFIRLVGGRVKTCLLCETPEAVENIDSILSVSGIDYMYIGLNDLHLGYKMNFMFYLLADGTVESLCDKFRAKGIPFGFGGIARLKHGTLPAEYIIREFYRLGSSMVILSRSFCNANEILQYDMIEKVFKEGVLEIRTFEEKILTKDYSYFAKNQRILKKKVIQIENILKRQKEII</sequence>
<evidence type="ECO:0000259" key="4">
    <source>
        <dbReference type="Pfam" id="PF02397"/>
    </source>
</evidence>
<protein>
    <submittedName>
        <fullName evidence="6">Lipopolysaccharide/colanic/teichoic acid biosynthesis glycosyltransferase</fullName>
    </submittedName>
</protein>
<dbReference type="Proteomes" id="UP000273083">
    <property type="component" value="Unassembled WGS sequence"/>
</dbReference>
<dbReference type="InterPro" id="IPR040442">
    <property type="entry name" value="Pyrv_kinase-like_dom_sf"/>
</dbReference>
<dbReference type="Gene3D" id="3.20.20.60">
    <property type="entry name" value="Phosphoenolpyruvate-binding domains"/>
    <property type="match status" value="2"/>
</dbReference>
<dbReference type="InterPro" id="IPR015813">
    <property type="entry name" value="Pyrv/PenolPyrv_kinase-like_dom"/>
</dbReference>
<keyword evidence="2" id="KW-0479">Metal-binding</keyword>
<dbReference type="RefSeq" id="WP_330510883.1">
    <property type="nucleotide sequence ID" value="NZ_RJVG01000003.1"/>
</dbReference>
<feature type="domain" description="HpcH/HpaI aldolase/citrate lyase" evidence="5">
    <location>
        <begin position="213"/>
        <end position="352"/>
    </location>
</feature>
<keyword evidence="3" id="KW-0472">Membrane</keyword>
<dbReference type="EMBL" id="RJVG01000003">
    <property type="protein sequence ID" value="ROR29248.1"/>
    <property type="molecule type" value="Genomic_DNA"/>
</dbReference>
<evidence type="ECO:0000259" key="5">
    <source>
        <dbReference type="Pfam" id="PF03328"/>
    </source>
</evidence>
<feature type="domain" description="Bacterial sugar transferase" evidence="4">
    <location>
        <begin position="7"/>
        <end position="184"/>
    </location>
</feature>
<dbReference type="PANTHER" id="PTHR30576">
    <property type="entry name" value="COLANIC BIOSYNTHESIS UDP-GLUCOSE LIPID CARRIER TRANSFERASE"/>
    <property type="match status" value="1"/>
</dbReference>
<dbReference type="GO" id="GO:0046872">
    <property type="term" value="F:metal ion binding"/>
    <property type="evidence" value="ECO:0007669"/>
    <property type="project" value="UniProtKB-KW"/>
</dbReference>
<name>A0A3N1XSM3_9FIRM</name>
<dbReference type="Pfam" id="PF03328">
    <property type="entry name" value="HpcH_HpaI"/>
    <property type="match status" value="1"/>
</dbReference>
<reference evidence="6 7" key="1">
    <citation type="submission" date="2018-11" db="EMBL/GenBank/DDBJ databases">
        <title>Genomic Encyclopedia of Type Strains, Phase IV (KMG-IV): sequencing the most valuable type-strain genomes for metagenomic binning, comparative biology and taxonomic classification.</title>
        <authorList>
            <person name="Goeker M."/>
        </authorList>
    </citation>
    <scope>NUCLEOTIDE SEQUENCE [LARGE SCALE GENOMIC DNA]</scope>
    <source>
        <strain evidence="6 7">DSM 26537</strain>
    </source>
</reference>
<dbReference type="InterPro" id="IPR003362">
    <property type="entry name" value="Bact_transf"/>
</dbReference>
<evidence type="ECO:0000256" key="3">
    <source>
        <dbReference type="SAM" id="Phobius"/>
    </source>
</evidence>
<dbReference type="AlphaFoldDB" id="A0A3N1XSM3"/>
<comment type="caution">
    <text evidence="6">The sequence shown here is derived from an EMBL/GenBank/DDBJ whole genome shotgun (WGS) entry which is preliminary data.</text>
</comment>
<dbReference type="GO" id="GO:0016780">
    <property type="term" value="F:phosphotransferase activity, for other substituted phosphate groups"/>
    <property type="evidence" value="ECO:0007669"/>
    <property type="project" value="TreeGrafter"/>
</dbReference>
<evidence type="ECO:0000313" key="7">
    <source>
        <dbReference type="Proteomes" id="UP000273083"/>
    </source>
</evidence>
<dbReference type="SUPFAM" id="SSF51621">
    <property type="entry name" value="Phosphoenolpyruvate/pyruvate domain"/>
    <property type="match status" value="1"/>
</dbReference>
<evidence type="ECO:0000256" key="2">
    <source>
        <dbReference type="ARBA" id="ARBA00022723"/>
    </source>
</evidence>
<dbReference type="PANTHER" id="PTHR30576:SF0">
    <property type="entry name" value="UNDECAPRENYL-PHOSPHATE N-ACETYLGALACTOSAMINYL 1-PHOSPHATE TRANSFERASE-RELATED"/>
    <property type="match status" value="1"/>
</dbReference>
<evidence type="ECO:0000256" key="1">
    <source>
        <dbReference type="ARBA" id="ARBA00006464"/>
    </source>
</evidence>
<organism evidence="6 7">
    <name type="scientific">Mobilisporobacter senegalensis</name>
    <dbReference type="NCBI Taxonomy" id="1329262"/>
    <lineage>
        <taxon>Bacteria</taxon>
        <taxon>Bacillati</taxon>
        <taxon>Bacillota</taxon>
        <taxon>Clostridia</taxon>
        <taxon>Lachnospirales</taxon>
        <taxon>Lachnospiraceae</taxon>
        <taxon>Mobilisporobacter</taxon>
    </lineage>
</organism>
<keyword evidence="3" id="KW-0812">Transmembrane</keyword>
<evidence type="ECO:0000313" key="6">
    <source>
        <dbReference type="EMBL" id="ROR29248.1"/>
    </source>
</evidence>
<feature type="transmembrane region" description="Helical" evidence="3">
    <location>
        <begin position="12"/>
        <end position="33"/>
    </location>
</feature>
<dbReference type="InterPro" id="IPR005000">
    <property type="entry name" value="Aldolase/citrate-lyase_domain"/>
</dbReference>
<proteinExistence type="inferred from homology"/>
<dbReference type="Pfam" id="PF02397">
    <property type="entry name" value="Bac_transf"/>
    <property type="match status" value="1"/>
</dbReference>
<comment type="similarity">
    <text evidence="1">Belongs to the bacterial sugar transferase family.</text>
</comment>
<keyword evidence="6" id="KW-0808">Transferase</keyword>
<keyword evidence="3" id="KW-1133">Transmembrane helix</keyword>
<accession>A0A3N1XSM3</accession>
<gene>
    <name evidence="6" type="ORF">EDD66_103184</name>
</gene>